<dbReference type="CDD" id="cd08419">
    <property type="entry name" value="PBP2_CbbR_RubisCO_like"/>
    <property type="match status" value="1"/>
</dbReference>
<name>A0ABV8MSD5_9NEIS</name>
<sequence>MNKTRFHTRQTTFRQLEVFREVAVQLSVTQAAQALHLAQPTVSTQLAKLTESIGLPLFEQVGKQLYLTQAGQILQEETRALFEVLDRVEMRLAQLTGLTAGVLRLGVVTTSKYIVPGMLGPFCRQHPQVEVELRIANRNEVITRLMANTDDLYVFSEPPEGLDIVTRPLVENALVVIAPSDHPLAGRANVQWSDLAGDRLILREPGSGTRRAIERHFAARSEVIKPQMIIESNEAIRASVSAGLGIAILSRHTLAHAAPNEFVELDVVGFPIWNHWSLVYWRGKALSPVAEAFIEAVLPVVNL</sequence>
<dbReference type="Gene3D" id="3.40.190.290">
    <property type="match status" value="1"/>
</dbReference>
<gene>
    <name evidence="6" type="ORF">ACFOW7_10915</name>
</gene>
<evidence type="ECO:0000313" key="7">
    <source>
        <dbReference type="Proteomes" id="UP001595791"/>
    </source>
</evidence>
<dbReference type="PANTHER" id="PTHR30126">
    <property type="entry name" value="HTH-TYPE TRANSCRIPTIONAL REGULATOR"/>
    <property type="match status" value="1"/>
</dbReference>
<dbReference type="Gene3D" id="1.10.10.10">
    <property type="entry name" value="Winged helix-like DNA-binding domain superfamily/Winged helix DNA-binding domain"/>
    <property type="match status" value="1"/>
</dbReference>
<evidence type="ECO:0000313" key="6">
    <source>
        <dbReference type="EMBL" id="MFC4159856.1"/>
    </source>
</evidence>
<comment type="caution">
    <text evidence="6">The sequence shown here is derived from an EMBL/GenBank/DDBJ whole genome shotgun (WGS) entry which is preliminary data.</text>
</comment>
<accession>A0ABV8MSD5</accession>
<dbReference type="Pfam" id="PF00126">
    <property type="entry name" value="HTH_1"/>
    <property type="match status" value="1"/>
</dbReference>
<evidence type="ECO:0000256" key="3">
    <source>
        <dbReference type="ARBA" id="ARBA00023125"/>
    </source>
</evidence>
<keyword evidence="4" id="KW-0804">Transcription</keyword>
<dbReference type="InterPro" id="IPR005119">
    <property type="entry name" value="LysR_subst-bd"/>
</dbReference>
<dbReference type="PRINTS" id="PR00039">
    <property type="entry name" value="HTHLYSR"/>
</dbReference>
<dbReference type="Proteomes" id="UP001595791">
    <property type="component" value="Unassembled WGS sequence"/>
</dbReference>
<dbReference type="RefSeq" id="WP_378164060.1">
    <property type="nucleotide sequence ID" value="NZ_JBHSBU010000001.1"/>
</dbReference>
<evidence type="ECO:0000256" key="4">
    <source>
        <dbReference type="ARBA" id="ARBA00023163"/>
    </source>
</evidence>
<evidence type="ECO:0000256" key="2">
    <source>
        <dbReference type="ARBA" id="ARBA00023015"/>
    </source>
</evidence>
<comment type="similarity">
    <text evidence="1">Belongs to the LysR transcriptional regulatory family.</text>
</comment>
<evidence type="ECO:0000259" key="5">
    <source>
        <dbReference type="PROSITE" id="PS50931"/>
    </source>
</evidence>
<keyword evidence="3" id="KW-0238">DNA-binding</keyword>
<dbReference type="InterPro" id="IPR036390">
    <property type="entry name" value="WH_DNA-bd_sf"/>
</dbReference>
<dbReference type="PANTHER" id="PTHR30126:SF5">
    <property type="entry name" value="HTH-TYPE TRANSCRIPTIONAL ACTIVATOR CMPR"/>
    <property type="match status" value="1"/>
</dbReference>
<keyword evidence="7" id="KW-1185">Reference proteome</keyword>
<evidence type="ECO:0000256" key="1">
    <source>
        <dbReference type="ARBA" id="ARBA00009437"/>
    </source>
</evidence>
<dbReference type="SUPFAM" id="SSF53850">
    <property type="entry name" value="Periplasmic binding protein-like II"/>
    <property type="match status" value="1"/>
</dbReference>
<dbReference type="InterPro" id="IPR036388">
    <property type="entry name" value="WH-like_DNA-bd_sf"/>
</dbReference>
<dbReference type="EMBL" id="JBHSBU010000001">
    <property type="protein sequence ID" value="MFC4159856.1"/>
    <property type="molecule type" value="Genomic_DNA"/>
</dbReference>
<proteinExistence type="inferred from homology"/>
<feature type="domain" description="HTH lysR-type" evidence="5">
    <location>
        <begin position="11"/>
        <end position="68"/>
    </location>
</feature>
<dbReference type="PROSITE" id="PS50931">
    <property type="entry name" value="HTH_LYSR"/>
    <property type="match status" value="1"/>
</dbReference>
<dbReference type="SUPFAM" id="SSF46785">
    <property type="entry name" value="Winged helix' DNA-binding domain"/>
    <property type="match status" value="1"/>
</dbReference>
<keyword evidence="2" id="KW-0805">Transcription regulation</keyword>
<reference evidence="7" key="1">
    <citation type="journal article" date="2019" name="Int. J. Syst. Evol. Microbiol.">
        <title>The Global Catalogue of Microorganisms (GCM) 10K type strain sequencing project: providing services to taxonomists for standard genome sequencing and annotation.</title>
        <authorList>
            <consortium name="The Broad Institute Genomics Platform"/>
            <consortium name="The Broad Institute Genome Sequencing Center for Infectious Disease"/>
            <person name="Wu L."/>
            <person name="Ma J."/>
        </authorList>
    </citation>
    <scope>NUCLEOTIDE SEQUENCE [LARGE SCALE GENOMIC DNA]</scope>
    <source>
        <strain evidence="7">LMG 29894</strain>
    </source>
</reference>
<dbReference type="Pfam" id="PF03466">
    <property type="entry name" value="LysR_substrate"/>
    <property type="match status" value="1"/>
</dbReference>
<protein>
    <submittedName>
        <fullName evidence="6">LysR family transcriptional regulator</fullName>
    </submittedName>
</protein>
<dbReference type="InterPro" id="IPR000847">
    <property type="entry name" value="LysR_HTH_N"/>
</dbReference>
<organism evidence="6 7">
    <name type="scientific">Chitinimonas lacunae</name>
    <dbReference type="NCBI Taxonomy" id="1963018"/>
    <lineage>
        <taxon>Bacteria</taxon>
        <taxon>Pseudomonadati</taxon>
        <taxon>Pseudomonadota</taxon>
        <taxon>Betaproteobacteria</taxon>
        <taxon>Neisseriales</taxon>
        <taxon>Chitinibacteraceae</taxon>
        <taxon>Chitinimonas</taxon>
    </lineage>
</organism>